<dbReference type="NCBIfam" id="NF008852">
    <property type="entry name" value="PRK11890.1"/>
    <property type="match status" value="1"/>
</dbReference>
<dbReference type="Proteomes" id="UP000630149">
    <property type="component" value="Unassembled WGS sequence"/>
</dbReference>
<dbReference type="PANTHER" id="PTHR43356:SF2">
    <property type="entry name" value="PHOSPHATE ACETYLTRANSFERASE"/>
    <property type="match status" value="1"/>
</dbReference>
<evidence type="ECO:0000256" key="3">
    <source>
        <dbReference type="ARBA" id="ARBA00023315"/>
    </source>
</evidence>
<name>A0A917N8W5_9GAMM</name>
<comment type="caution">
    <text evidence="5">The sequence shown here is derived from an EMBL/GenBank/DDBJ whole genome shotgun (WGS) entry which is preliminary data.</text>
</comment>
<dbReference type="AlphaFoldDB" id="A0A917N8W5"/>
<dbReference type="PANTHER" id="PTHR43356">
    <property type="entry name" value="PHOSPHATE ACETYLTRANSFERASE"/>
    <property type="match status" value="1"/>
</dbReference>
<dbReference type="OrthoDB" id="9774179at2"/>
<evidence type="ECO:0000259" key="4">
    <source>
        <dbReference type="Pfam" id="PF01515"/>
    </source>
</evidence>
<organism evidence="5 6">
    <name type="scientific">Legionella impletisoli</name>
    <dbReference type="NCBI Taxonomy" id="343510"/>
    <lineage>
        <taxon>Bacteria</taxon>
        <taxon>Pseudomonadati</taxon>
        <taxon>Pseudomonadota</taxon>
        <taxon>Gammaproteobacteria</taxon>
        <taxon>Legionellales</taxon>
        <taxon>Legionellaceae</taxon>
        <taxon>Legionella</taxon>
    </lineage>
</organism>
<dbReference type="InterPro" id="IPR050500">
    <property type="entry name" value="Phos_Acetyltrans/Butyryltrans"/>
</dbReference>
<sequence>MSHNSELEIPFYERLLEDSKGIVHSLKTAIVHPVEKNSIEGAIAAAKENLIEPVFVGPEDKILKAAEDASLDISNFELIATKHSHEAAETAVRMASKGEVDALMKGHIHTDELLSFVVSKDSGLRTARRISHVFCMDIPREIYPKPLWLSDAAINIKPTLEDKKDIIQNAIDLFRACGFGTPKVAILSATEKITHKIPSTVEAAALCKMAERDWITGGVLDGPLAFDNAISKEAAEIKQIKSNVAGDVDILIVPDIESGNMLYKQMKYLSGYNAAGIVMGAHVPIMLTSRVGGVKARLASAALALLYVNGKETREL</sequence>
<dbReference type="Pfam" id="PF01515">
    <property type="entry name" value="PTA_PTB"/>
    <property type="match status" value="1"/>
</dbReference>
<dbReference type="InterPro" id="IPR002505">
    <property type="entry name" value="PTA_PTB"/>
</dbReference>
<dbReference type="SUPFAM" id="SSF53659">
    <property type="entry name" value="Isocitrate/Isopropylmalate dehydrogenase-like"/>
    <property type="match status" value="1"/>
</dbReference>
<feature type="domain" description="Phosphate acetyl/butaryl transferase" evidence="4">
    <location>
        <begin position="84"/>
        <end position="304"/>
    </location>
</feature>
<evidence type="ECO:0000313" key="5">
    <source>
        <dbReference type="EMBL" id="GGI78021.1"/>
    </source>
</evidence>
<reference evidence="5" key="2">
    <citation type="submission" date="2020-09" db="EMBL/GenBank/DDBJ databases">
        <authorList>
            <person name="Sun Q."/>
            <person name="Ohkuma M."/>
        </authorList>
    </citation>
    <scope>NUCLEOTIDE SEQUENCE</scope>
    <source>
        <strain evidence="5">JCM 13919</strain>
    </source>
</reference>
<keyword evidence="3" id="KW-0012">Acyltransferase</keyword>
<gene>
    <name evidence="5" type="primary">pta</name>
    <name evidence="5" type="ORF">GCM10007966_03390</name>
</gene>
<dbReference type="RefSeq" id="WP_131775571.1">
    <property type="nucleotide sequence ID" value="NZ_BMOB01000001.1"/>
</dbReference>
<keyword evidence="6" id="KW-1185">Reference proteome</keyword>
<comment type="similarity">
    <text evidence="1">Belongs to the phosphate acetyltransferase and butyryltransferase family.</text>
</comment>
<protein>
    <submittedName>
        <fullName evidence="5">Phosphate acetyltransferase</fullName>
    </submittedName>
</protein>
<dbReference type="PIRSF" id="PIRSF000428">
    <property type="entry name" value="P_Ac_trans"/>
    <property type="match status" value="1"/>
</dbReference>
<proteinExistence type="inferred from homology"/>
<reference evidence="5" key="1">
    <citation type="journal article" date="2014" name="Int. J. Syst. Evol. Microbiol.">
        <title>Complete genome sequence of Corynebacterium casei LMG S-19264T (=DSM 44701T), isolated from a smear-ripened cheese.</title>
        <authorList>
            <consortium name="US DOE Joint Genome Institute (JGI-PGF)"/>
            <person name="Walter F."/>
            <person name="Albersmeier A."/>
            <person name="Kalinowski J."/>
            <person name="Ruckert C."/>
        </authorList>
    </citation>
    <scope>NUCLEOTIDE SEQUENCE</scope>
    <source>
        <strain evidence="5">JCM 13919</strain>
    </source>
</reference>
<dbReference type="GO" id="GO:0016746">
    <property type="term" value="F:acyltransferase activity"/>
    <property type="evidence" value="ECO:0007669"/>
    <property type="project" value="UniProtKB-KW"/>
</dbReference>
<keyword evidence="2" id="KW-0808">Transferase</keyword>
<dbReference type="EMBL" id="BMOB01000001">
    <property type="protein sequence ID" value="GGI78021.1"/>
    <property type="molecule type" value="Genomic_DNA"/>
</dbReference>
<dbReference type="NCBIfam" id="NF006045">
    <property type="entry name" value="PRK08190.1"/>
    <property type="match status" value="1"/>
</dbReference>
<dbReference type="InterPro" id="IPR012147">
    <property type="entry name" value="P_Ac_Bu_trans"/>
</dbReference>
<evidence type="ECO:0000256" key="1">
    <source>
        <dbReference type="ARBA" id="ARBA00005656"/>
    </source>
</evidence>
<dbReference type="Gene3D" id="3.40.718.10">
    <property type="entry name" value="Isopropylmalate Dehydrogenase"/>
    <property type="match status" value="1"/>
</dbReference>
<evidence type="ECO:0000256" key="2">
    <source>
        <dbReference type="ARBA" id="ARBA00022679"/>
    </source>
</evidence>
<accession>A0A917N8W5</accession>
<evidence type="ECO:0000313" key="6">
    <source>
        <dbReference type="Proteomes" id="UP000630149"/>
    </source>
</evidence>